<reference evidence="1" key="1">
    <citation type="submission" date="2020-09" db="EMBL/GenBank/DDBJ databases">
        <title>Genome-Enabled Discovery of Anthraquinone Biosynthesis in Senna tora.</title>
        <authorList>
            <person name="Kang S.-H."/>
            <person name="Pandey R.P."/>
            <person name="Lee C.-M."/>
            <person name="Sim J.-S."/>
            <person name="Jeong J.-T."/>
            <person name="Choi B.-S."/>
            <person name="Jung M."/>
            <person name="Ginzburg D."/>
            <person name="Zhao K."/>
            <person name="Won S.Y."/>
            <person name="Oh T.-J."/>
            <person name="Yu Y."/>
            <person name="Kim N.-H."/>
            <person name="Lee O.R."/>
            <person name="Lee T.-H."/>
            <person name="Bashyal P."/>
            <person name="Kim T.-S."/>
            <person name="Lee W.-H."/>
            <person name="Kawkins C."/>
            <person name="Kim C.-K."/>
            <person name="Kim J.S."/>
            <person name="Ahn B.O."/>
            <person name="Rhee S.Y."/>
            <person name="Sohng J.K."/>
        </authorList>
    </citation>
    <scope>NUCLEOTIDE SEQUENCE</scope>
    <source>
        <tissue evidence="1">Leaf</tissue>
    </source>
</reference>
<dbReference type="Proteomes" id="UP000634136">
    <property type="component" value="Unassembled WGS sequence"/>
</dbReference>
<protein>
    <submittedName>
        <fullName evidence="1">Uncharacterized protein</fullName>
    </submittedName>
</protein>
<accession>A0A834WJ82</accession>
<sequence length="160" mass="17479">MREEGAETKGRGEGRWFGFGWGLGVEREEPEEGGSVWKRGSGREERGEGMVGVWVLVWVGVWFGGDLGAVREGRERFWGGWLGFGFGIGKEAGVTVVCGWVQFCVGVGGWGCGHGFWDGRGRWFGFGEEEGGGLVLVDEKGMERTMVWWGCYRDSPAGSG</sequence>
<evidence type="ECO:0000313" key="2">
    <source>
        <dbReference type="Proteomes" id="UP000634136"/>
    </source>
</evidence>
<proteinExistence type="predicted"/>
<name>A0A834WJ82_9FABA</name>
<keyword evidence="2" id="KW-1185">Reference proteome</keyword>
<dbReference type="EMBL" id="JAAIUW010000008">
    <property type="protein sequence ID" value="KAF7821451.1"/>
    <property type="molecule type" value="Genomic_DNA"/>
</dbReference>
<organism evidence="1 2">
    <name type="scientific">Senna tora</name>
    <dbReference type="NCBI Taxonomy" id="362788"/>
    <lineage>
        <taxon>Eukaryota</taxon>
        <taxon>Viridiplantae</taxon>
        <taxon>Streptophyta</taxon>
        <taxon>Embryophyta</taxon>
        <taxon>Tracheophyta</taxon>
        <taxon>Spermatophyta</taxon>
        <taxon>Magnoliopsida</taxon>
        <taxon>eudicotyledons</taxon>
        <taxon>Gunneridae</taxon>
        <taxon>Pentapetalae</taxon>
        <taxon>rosids</taxon>
        <taxon>fabids</taxon>
        <taxon>Fabales</taxon>
        <taxon>Fabaceae</taxon>
        <taxon>Caesalpinioideae</taxon>
        <taxon>Cassia clade</taxon>
        <taxon>Senna</taxon>
    </lineage>
</organism>
<gene>
    <name evidence="1" type="ORF">G2W53_026906</name>
</gene>
<dbReference type="AlphaFoldDB" id="A0A834WJ82"/>
<evidence type="ECO:0000313" key="1">
    <source>
        <dbReference type="EMBL" id="KAF7821451.1"/>
    </source>
</evidence>
<comment type="caution">
    <text evidence="1">The sequence shown here is derived from an EMBL/GenBank/DDBJ whole genome shotgun (WGS) entry which is preliminary data.</text>
</comment>